<dbReference type="Gene3D" id="2.60.120.650">
    <property type="entry name" value="Cupin"/>
    <property type="match status" value="1"/>
</dbReference>
<sequence length="1649" mass="174340">MPVTILECPVLRPSLREIQGCSFEDYITKHEKVIFSRGVCKIVAPDGWEPCPSSRYSRLNFVITKPIRQNAIGNRGVFRMVYTEEKSLSNRELQASEAAKAAEQQRCSAEHAQRSGTNDVERNFWKNLSLHPPLYGADVLGSLFDENLKGLNLKHLDTLLTTVLEENGCELPGVTKPYLYFGTSRSVFAWHTEDLDLYSVNYLHFGAPKQWYVVPPEHRQRFEQVMRSLAPGLFMECSQFLRHKELLVSPQLLDQHMIPYVKMTQHPREFVINAPGAYHAGFNWGYNAAESVNFATKRWVPVGARAGVCKCSGDSVTIDMRLFRHLVPRKLLPEDIFMDTSSEDEGSSDAEDGCEEEDEEEEEAGKSRDARGDAPPSKRRRPNPPLRARRPAVPALIPPKPPAPRSTNTSRRAASPTPRAARAAARTAAAPTPRAAPAASPTQRAAPQSQRAASPTPLATQSAARTAANPTARAARAAARLAANSDSRRQQPHIVLKRTGSNSHSGSTPRAAHARSDMRARTPTASTRTRGAGQQVGEGATGGSALMARLVGLRARTDNSSSGKGEPERVGKTRAGARQAKGASSKGKAASAAAKTGLGATSAAQCAQPSAPQKAAAPTVAAAAAAAAPTHAAPSAQAALPTAKAAAPALPVPSPPVRSSPRTKRMTVSQPSAPNPAQTTTDNSPQPQAHKPTRNPTPRAARISRGPNRKHKPTPFTSTQAASTPAAPAAAHNPPHSHHTAGSLTMLQSPHHCCGSAEGLMSTQASGHTSSPTATKHKRSTANNTPPPFTGAATQGEGEGEGDNVDPAHRGKGKEGDIWAGAARAAAAAEPVPGTGEGGDNAGAVAPLPPAAAAAAAAGPGRRARSSARQEARLASAAVETAQANAPQSKAPQSTHPLQLKRVKRHGGGARSTSSSRGVGGGLQKEDDTLGWWILQPRVTKPRTLSTRPQKEVEGPPCDRSNASNTQTNSVVHGAAGGLPWDGQQRAANGLQGASLELASQGQAGERPVGISWGLNGQQHAANGLQGPSSELPSQGQAEGQPLKVSWGLNGQQHANNGLQGPSPDLPTQGQAEGQPLGLPWGLNGQQQSAHGLQGPSSELPSQGQAEGQPLRVSWGLNGQQHAANGLQGPSSELPSQGQAEGQPLRVSWGCGEQQHAANGLQGPSSELPPQGQAEGQPLRVFWGLNGQQRATNGLQGPSSDLPSQGQAEGQPLRVFWGRGEQQHAANGLQGPSPELSSQGQAGEPLLRPPAGGCGEQQQLSYGLQGLLGEASQQGQQVVVLGQHGSAEATVQQELARRHLPHHQPLSHAAWPLAHALHSRLQMSGPAATGRSPLQVGNVGHVGVGGLQPRQSLQCPPMCADLPGPGAQQQISLQHSHPQQPSHPLSEQQQHHHHHHHHHHQHLQLLYEQQQQQQQQQHPFSHEQQQQQHQHQDPFLHEQQQQHGASTVGNSSGTSAVTVQRHQEHELLPGEKVGEGGSRSTSSQQWDGNEHKETTVGKGPRGGAPGPSVRAGVKRSRRVAQKVGGVSDQGEGSPGGGLLFLQQPLVRRPRVQRTRARANMVVLQHLVHVGRGGEEERVPPPPLRPHQASSLFSAVLKSGGQRTAAVAAALSRAVGMESSEPQERLPVDGATSTSRAQRNIKPTWKFLGC</sequence>
<feature type="region of interest" description="Disordered" evidence="1">
    <location>
        <begin position="999"/>
        <end position="1108"/>
    </location>
</feature>
<feature type="compositionally biased region" description="Polar residues" evidence="1">
    <location>
        <begin position="499"/>
        <end position="508"/>
    </location>
</feature>
<accession>A0ABQ7H4M4</accession>
<feature type="compositionally biased region" description="Polar residues" evidence="1">
    <location>
        <begin position="1084"/>
        <end position="1106"/>
    </location>
</feature>
<feature type="compositionally biased region" description="Low complexity" evidence="1">
    <location>
        <begin position="842"/>
        <end position="878"/>
    </location>
</feature>
<dbReference type="SMART" id="SM00558">
    <property type="entry name" value="JmjC"/>
    <property type="match status" value="1"/>
</dbReference>
<feature type="compositionally biased region" description="Low complexity" evidence="1">
    <location>
        <begin position="820"/>
        <end position="829"/>
    </location>
</feature>
<evidence type="ECO:0000313" key="4">
    <source>
        <dbReference type="Proteomes" id="UP000815325"/>
    </source>
</evidence>
<feature type="compositionally biased region" description="Polar residues" evidence="1">
    <location>
        <begin position="666"/>
        <end position="687"/>
    </location>
</feature>
<feature type="compositionally biased region" description="Polar residues" evidence="1">
    <location>
        <begin position="1189"/>
        <end position="1208"/>
    </location>
</feature>
<feature type="compositionally biased region" description="Polar residues" evidence="1">
    <location>
        <begin position="761"/>
        <end position="774"/>
    </location>
</feature>
<dbReference type="InterPro" id="IPR003347">
    <property type="entry name" value="JmjC_dom"/>
</dbReference>
<feature type="compositionally biased region" description="Polar residues" evidence="1">
    <location>
        <begin position="882"/>
        <end position="897"/>
    </location>
</feature>
<evidence type="ECO:0000256" key="1">
    <source>
        <dbReference type="SAM" id="MobiDB-lite"/>
    </source>
</evidence>
<feature type="compositionally biased region" description="Polar residues" evidence="1">
    <location>
        <begin position="1438"/>
        <end position="1460"/>
    </location>
</feature>
<feature type="compositionally biased region" description="Polar residues" evidence="1">
    <location>
        <begin position="1015"/>
        <end position="1038"/>
    </location>
</feature>
<dbReference type="PANTHER" id="PTHR10694">
    <property type="entry name" value="LYSINE-SPECIFIC DEMETHYLASE"/>
    <property type="match status" value="1"/>
</dbReference>
<feature type="compositionally biased region" description="Polar residues" evidence="1">
    <location>
        <begin position="1121"/>
        <end position="1140"/>
    </location>
</feature>
<dbReference type="Pfam" id="PF02373">
    <property type="entry name" value="JmjC"/>
    <property type="match status" value="1"/>
</dbReference>
<gene>
    <name evidence="3" type="ORF">DUNSADRAFT_11126</name>
</gene>
<dbReference type="PANTHER" id="PTHR10694:SF7">
    <property type="entry name" value="[HISTONE H3]-TRIMETHYL-L-LYSINE(9) DEMETHYLASE"/>
    <property type="match status" value="1"/>
</dbReference>
<dbReference type="InterPro" id="IPR003349">
    <property type="entry name" value="JmjN"/>
</dbReference>
<feature type="compositionally biased region" description="Low complexity" evidence="1">
    <location>
        <begin position="1403"/>
        <end position="1429"/>
    </location>
</feature>
<feature type="compositionally biased region" description="Basic and acidic residues" evidence="1">
    <location>
        <begin position="806"/>
        <end position="817"/>
    </location>
</feature>
<dbReference type="SMART" id="SM00545">
    <property type="entry name" value="JmjN"/>
    <property type="match status" value="1"/>
</dbReference>
<dbReference type="PROSITE" id="PS51184">
    <property type="entry name" value="JMJC"/>
    <property type="match status" value="1"/>
</dbReference>
<feature type="compositionally biased region" description="Low complexity" evidence="1">
    <location>
        <begin position="714"/>
        <end position="734"/>
    </location>
</feature>
<feature type="compositionally biased region" description="Low complexity" evidence="1">
    <location>
        <begin position="521"/>
        <end position="532"/>
    </location>
</feature>
<feature type="compositionally biased region" description="Low complexity" evidence="1">
    <location>
        <begin position="409"/>
        <end position="484"/>
    </location>
</feature>
<feature type="region of interest" description="Disordered" evidence="1">
    <location>
        <begin position="1121"/>
        <end position="1175"/>
    </location>
</feature>
<feature type="compositionally biased region" description="Polar residues" evidence="1">
    <location>
        <begin position="961"/>
        <end position="971"/>
    </location>
</feature>
<evidence type="ECO:0000313" key="3">
    <source>
        <dbReference type="EMBL" id="KAF5841810.1"/>
    </source>
</evidence>
<reference evidence="3" key="1">
    <citation type="submission" date="2017-08" db="EMBL/GenBank/DDBJ databases">
        <authorList>
            <person name="Polle J.E."/>
            <person name="Barry K."/>
            <person name="Cushman J."/>
            <person name="Schmutz J."/>
            <person name="Tran D."/>
            <person name="Hathwaick L.T."/>
            <person name="Yim W.C."/>
            <person name="Jenkins J."/>
            <person name="Mckie-Krisberg Z.M."/>
            <person name="Prochnik S."/>
            <person name="Lindquist E."/>
            <person name="Dockter R.B."/>
            <person name="Adam C."/>
            <person name="Molina H."/>
            <person name="Bunkerborg J."/>
            <person name="Jin E."/>
            <person name="Buchheim M."/>
            <person name="Magnuson J."/>
        </authorList>
    </citation>
    <scope>NUCLEOTIDE SEQUENCE</scope>
    <source>
        <strain evidence="3">CCAP 19/18</strain>
    </source>
</reference>
<organism evidence="3 4">
    <name type="scientific">Dunaliella salina</name>
    <name type="common">Green alga</name>
    <name type="synonym">Protococcus salinus</name>
    <dbReference type="NCBI Taxonomy" id="3046"/>
    <lineage>
        <taxon>Eukaryota</taxon>
        <taxon>Viridiplantae</taxon>
        <taxon>Chlorophyta</taxon>
        <taxon>core chlorophytes</taxon>
        <taxon>Chlorophyceae</taxon>
        <taxon>CS clade</taxon>
        <taxon>Chlamydomonadales</taxon>
        <taxon>Dunaliellaceae</taxon>
        <taxon>Dunaliella</taxon>
    </lineage>
</organism>
<feature type="compositionally biased region" description="Low complexity" evidence="1">
    <location>
        <begin position="576"/>
        <end position="649"/>
    </location>
</feature>
<keyword evidence="4" id="KW-1185">Reference proteome</keyword>
<dbReference type="EMBL" id="MU069476">
    <property type="protein sequence ID" value="KAF5841810.1"/>
    <property type="molecule type" value="Genomic_DNA"/>
</dbReference>
<feature type="compositionally biased region" description="Polar residues" evidence="1">
    <location>
        <begin position="1049"/>
        <end position="1072"/>
    </location>
</feature>
<protein>
    <recommendedName>
        <fullName evidence="2">JmjC domain-containing protein</fullName>
    </recommendedName>
</protein>
<feature type="region of interest" description="Disordered" evidence="1">
    <location>
        <begin position="1355"/>
        <end position="1538"/>
    </location>
</feature>
<feature type="compositionally biased region" description="Low complexity" evidence="1">
    <location>
        <begin position="1368"/>
        <end position="1388"/>
    </location>
</feature>
<feature type="compositionally biased region" description="Basic residues" evidence="1">
    <location>
        <begin position="377"/>
        <end position="390"/>
    </location>
</feature>
<proteinExistence type="predicted"/>
<dbReference type="Proteomes" id="UP000815325">
    <property type="component" value="Unassembled WGS sequence"/>
</dbReference>
<name>A0ABQ7H4M4_DUNSA</name>
<feature type="region of interest" description="Disordered" evidence="1">
    <location>
        <begin position="1189"/>
        <end position="1209"/>
    </location>
</feature>
<dbReference type="SUPFAM" id="SSF51197">
    <property type="entry name" value="Clavaminate synthase-like"/>
    <property type="match status" value="1"/>
</dbReference>
<comment type="caution">
    <text evidence="3">The sequence shown here is derived from an EMBL/GenBank/DDBJ whole genome shotgun (WGS) entry which is preliminary data.</text>
</comment>
<feature type="compositionally biased region" description="Basic residues" evidence="1">
    <location>
        <begin position="1391"/>
        <end position="1402"/>
    </location>
</feature>
<evidence type="ECO:0000259" key="2">
    <source>
        <dbReference type="PROSITE" id="PS51184"/>
    </source>
</evidence>
<feature type="region of interest" description="Disordered" evidence="1">
    <location>
        <begin position="755"/>
        <end position="925"/>
    </location>
</feature>
<feature type="region of interest" description="Disordered" evidence="1">
    <location>
        <begin position="1222"/>
        <end position="1258"/>
    </location>
</feature>
<feature type="region of interest" description="Disordered" evidence="1">
    <location>
        <begin position="1614"/>
        <end position="1639"/>
    </location>
</feature>
<feature type="region of interest" description="Disordered" evidence="1">
    <location>
        <begin position="941"/>
        <end position="984"/>
    </location>
</feature>
<feature type="compositionally biased region" description="Polar residues" evidence="1">
    <location>
        <begin position="1478"/>
        <end position="1487"/>
    </location>
</feature>
<feature type="compositionally biased region" description="Basic and acidic residues" evidence="1">
    <location>
        <begin position="1461"/>
        <end position="1474"/>
    </location>
</feature>
<feature type="region of interest" description="Disordered" evidence="1">
    <location>
        <begin position="336"/>
        <end position="743"/>
    </location>
</feature>
<feature type="compositionally biased region" description="Acidic residues" evidence="1">
    <location>
        <begin position="341"/>
        <end position="363"/>
    </location>
</feature>
<feature type="domain" description="JmjC" evidence="2">
    <location>
        <begin position="145"/>
        <end position="311"/>
    </location>
</feature>
<feature type="compositionally biased region" description="Basic residues" evidence="1">
    <location>
        <begin position="899"/>
        <end position="908"/>
    </location>
</feature>